<dbReference type="FunFam" id="2.40.70.10:FF:000008">
    <property type="entry name" value="Cathepsin D"/>
    <property type="match status" value="1"/>
</dbReference>
<dbReference type="InterPro" id="IPR034164">
    <property type="entry name" value="Pepsin-like_dom"/>
</dbReference>
<dbReference type="Proteomes" id="UP000703269">
    <property type="component" value="Unassembled WGS sequence"/>
</dbReference>
<name>A0A9P3GH78_9APHY</name>
<dbReference type="Pfam" id="PF00026">
    <property type="entry name" value="Asp"/>
    <property type="match status" value="1"/>
</dbReference>
<evidence type="ECO:0000256" key="1">
    <source>
        <dbReference type="ARBA" id="ARBA00007447"/>
    </source>
</evidence>
<keyword evidence="5 8" id="KW-0645">Protease</keyword>
<keyword evidence="9" id="KW-1185">Reference proteome</keyword>
<feature type="active site" evidence="3">
    <location>
        <position position="306"/>
    </location>
</feature>
<dbReference type="PANTHER" id="PTHR47966:SF51">
    <property type="entry name" value="BETA-SITE APP-CLEAVING ENZYME, ISOFORM A-RELATED"/>
    <property type="match status" value="1"/>
</dbReference>
<dbReference type="PANTHER" id="PTHR47966">
    <property type="entry name" value="BETA-SITE APP-CLEAVING ENZYME, ISOFORM A-RELATED"/>
    <property type="match status" value="1"/>
</dbReference>
<dbReference type="PRINTS" id="PR00792">
    <property type="entry name" value="PEPSIN"/>
</dbReference>
<evidence type="ECO:0000256" key="4">
    <source>
        <dbReference type="PIRSR" id="PIRSR601461-2"/>
    </source>
</evidence>
<feature type="disulfide bond" evidence="4">
    <location>
        <begin position="140"/>
        <end position="145"/>
    </location>
</feature>
<gene>
    <name evidence="8" type="ORF">PsYK624_104120</name>
</gene>
<dbReference type="Gene3D" id="2.40.70.10">
    <property type="entry name" value="Acid Proteases"/>
    <property type="match status" value="2"/>
</dbReference>
<dbReference type="AlphaFoldDB" id="A0A9P3GH78"/>
<accession>A0A9P3GH78</accession>
<feature type="domain" description="Peptidase A1" evidence="7">
    <location>
        <begin position="109"/>
        <end position="417"/>
    </location>
</feature>
<evidence type="ECO:0000256" key="6">
    <source>
        <dbReference type="SAM" id="SignalP"/>
    </source>
</evidence>
<dbReference type="InterPro" id="IPR021109">
    <property type="entry name" value="Peptidase_aspartic_dom_sf"/>
</dbReference>
<evidence type="ECO:0000313" key="9">
    <source>
        <dbReference type="Proteomes" id="UP000703269"/>
    </source>
</evidence>
<comment type="caution">
    <text evidence="8">The sequence shown here is derived from an EMBL/GenBank/DDBJ whole genome shotgun (WGS) entry which is preliminary data.</text>
</comment>
<dbReference type="GO" id="GO:0004190">
    <property type="term" value="F:aspartic-type endopeptidase activity"/>
    <property type="evidence" value="ECO:0007669"/>
    <property type="project" value="UniProtKB-KW"/>
</dbReference>
<feature type="chain" id="PRO_5040258415" evidence="6">
    <location>
        <begin position="19"/>
        <end position="420"/>
    </location>
</feature>
<evidence type="ECO:0000259" key="7">
    <source>
        <dbReference type="PROSITE" id="PS51767"/>
    </source>
</evidence>
<comment type="similarity">
    <text evidence="1 5">Belongs to the peptidase A1 family.</text>
</comment>
<organism evidence="8 9">
    <name type="scientific">Phanerochaete sordida</name>
    <dbReference type="NCBI Taxonomy" id="48140"/>
    <lineage>
        <taxon>Eukaryota</taxon>
        <taxon>Fungi</taxon>
        <taxon>Dikarya</taxon>
        <taxon>Basidiomycota</taxon>
        <taxon>Agaricomycotina</taxon>
        <taxon>Agaricomycetes</taxon>
        <taxon>Polyporales</taxon>
        <taxon>Phanerochaetaceae</taxon>
        <taxon>Phanerochaete</taxon>
    </lineage>
</organism>
<dbReference type="SUPFAM" id="SSF50630">
    <property type="entry name" value="Acid proteases"/>
    <property type="match status" value="1"/>
</dbReference>
<evidence type="ECO:0000256" key="3">
    <source>
        <dbReference type="PIRSR" id="PIRSR601461-1"/>
    </source>
</evidence>
<dbReference type="InterPro" id="IPR001461">
    <property type="entry name" value="Aspartic_peptidase_A1"/>
</dbReference>
<protein>
    <submittedName>
        <fullName evidence="8">Aspartic protease</fullName>
    </submittedName>
</protein>
<evidence type="ECO:0000256" key="5">
    <source>
        <dbReference type="RuleBase" id="RU000454"/>
    </source>
</evidence>
<sequence>MLHTSIAIFATFALCTSASSSIQAPGVSIELGKRSSLTRPDGTFDHERAALQDVKIHNKYQQNLRNIVASGGSLPDGWEIRELHTVPEALHKRANGSEPLIDENDDEQWAGNITIGTPGQTFLIDFDTGSSDLWVPSSSCKGVNCDGKQKYNAASSATSSKKNGTFTIGYADNSTVSGPIYTDSVTVAGLTAKNQYFSPVDTLSNSFANNPVTGLMGLAYPSISRLRNDPFFTTLIKQGTVSAGVFGFKLASNGSTLFLGGTDTTKYTGDIEYHAVNSSVGVWLAYGAKTIVGAASPNTNLPTVIDSGSTHMYGPPNAVKAFYAAIPGSAVFNAEKGYYSYPCHALPAIGFSWGGKTWNVTPENFNLGATRNGSSQCVGALVGRDLGLGPVAWLLGDSFMKNVYTVFSFDKNAVGFATLG</sequence>
<dbReference type="InterPro" id="IPR033121">
    <property type="entry name" value="PEPTIDASE_A1"/>
</dbReference>
<evidence type="ECO:0000256" key="2">
    <source>
        <dbReference type="ARBA" id="ARBA00022750"/>
    </source>
</evidence>
<keyword evidence="6" id="KW-0732">Signal</keyword>
<keyword evidence="5" id="KW-0378">Hydrolase</keyword>
<dbReference type="PROSITE" id="PS51767">
    <property type="entry name" value="PEPTIDASE_A1"/>
    <property type="match status" value="1"/>
</dbReference>
<dbReference type="PROSITE" id="PS00141">
    <property type="entry name" value="ASP_PROTEASE"/>
    <property type="match status" value="1"/>
</dbReference>
<evidence type="ECO:0000313" key="8">
    <source>
        <dbReference type="EMBL" id="GJE94244.1"/>
    </source>
</evidence>
<dbReference type="CDD" id="cd05471">
    <property type="entry name" value="pepsin_like"/>
    <property type="match status" value="1"/>
</dbReference>
<dbReference type="InterPro" id="IPR001969">
    <property type="entry name" value="Aspartic_peptidase_AS"/>
</dbReference>
<feature type="active site" evidence="3">
    <location>
        <position position="127"/>
    </location>
</feature>
<dbReference type="GO" id="GO:0006508">
    <property type="term" value="P:proteolysis"/>
    <property type="evidence" value="ECO:0007669"/>
    <property type="project" value="UniProtKB-KW"/>
</dbReference>
<proteinExistence type="inferred from homology"/>
<keyword evidence="2 5" id="KW-0064">Aspartyl protease</keyword>
<keyword evidence="4" id="KW-1015">Disulfide bond</keyword>
<dbReference type="EMBL" id="BPQB01000038">
    <property type="protein sequence ID" value="GJE94244.1"/>
    <property type="molecule type" value="Genomic_DNA"/>
</dbReference>
<dbReference type="OrthoDB" id="15189at2759"/>
<reference evidence="8 9" key="1">
    <citation type="submission" date="2021-08" db="EMBL/GenBank/DDBJ databases">
        <title>Draft Genome Sequence of Phanerochaete sordida strain YK-624.</title>
        <authorList>
            <person name="Mori T."/>
            <person name="Dohra H."/>
            <person name="Suzuki T."/>
            <person name="Kawagishi H."/>
            <person name="Hirai H."/>
        </authorList>
    </citation>
    <scope>NUCLEOTIDE SEQUENCE [LARGE SCALE GENOMIC DNA]</scope>
    <source>
        <strain evidence="8 9">YK-624</strain>
    </source>
</reference>
<feature type="signal peptide" evidence="6">
    <location>
        <begin position="1"/>
        <end position="18"/>
    </location>
</feature>